<name>A0A3N4V032_9BURK</name>
<keyword evidence="3" id="KW-1185">Reference proteome</keyword>
<comment type="caution">
    <text evidence="2">The sequence shown here is derived from an EMBL/GenBank/DDBJ whole genome shotgun (WGS) entry which is preliminary data.</text>
</comment>
<sequence>MGCEAQTAAIAEAMARICNDADRPQLGCATREGLVQRCLNPFRVRRASPCLIQCCLSLVVLTIGQLLVAAAAWADAPPLHISQFQLERSDQGVFLSAQVELRLPAAVEDAARRGVPLYFVAEADLRRERWYWYDSKVASVRRYLRLAFQPLTRRWRINMAAEPMTSAVLGVSLAQSHETLEEALSAIGRFSRWRIADAGMIEPGVRYGVEFRFALDVSQLPRPFQIGTAGQSDWSLAVTRSERLPEDAR</sequence>
<reference evidence="2 3" key="1">
    <citation type="submission" date="2018-11" db="EMBL/GenBank/DDBJ databases">
        <title>Genomic Encyclopedia of Type Strains, Phase IV (KMG-IV): sequencing the most valuable type-strain genomes for metagenomic binning, comparative biology and taxonomic classification.</title>
        <authorList>
            <person name="Goeker M."/>
        </authorList>
    </citation>
    <scope>NUCLEOTIDE SEQUENCE [LARGE SCALE GENOMIC DNA]</scope>
    <source>
        <strain evidence="2 3">DSM 101684</strain>
    </source>
</reference>
<feature type="transmembrane region" description="Helical" evidence="1">
    <location>
        <begin position="50"/>
        <end position="74"/>
    </location>
</feature>
<evidence type="ECO:0000313" key="2">
    <source>
        <dbReference type="EMBL" id="RPE73241.1"/>
    </source>
</evidence>
<proteinExistence type="predicted"/>
<evidence type="ECO:0000256" key="1">
    <source>
        <dbReference type="SAM" id="Phobius"/>
    </source>
</evidence>
<evidence type="ECO:0000313" key="3">
    <source>
        <dbReference type="Proteomes" id="UP000272193"/>
    </source>
</evidence>
<keyword evidence="1" id="KW-0812">Transmembrane</keyword>
<dbReference type="InterPro" id="IPR025500">
    <property type="entry name" value="DUF4390"/>
</dbReference>
<dbReference type="AlphaFoldDB" id="A0A3N4V032"/>
<keyword evidence="1" id="KW-0472">Membrane</keyword>
<organism evidence="2 3">
    <name type="scientific">Tibeticola sediminis</name>
    <dbReference type="NCBI Taxonomy" id="1917811"/>
    <lineage>
        <taxon>Bacteria</taxon>
        <taxon>Pseudomonadati</taxon>
        <taxon>Pseudomonadota</taxon>
        <taxon>Betaproteobacteria</taxon>
        <taxon>Burkholderiales</taxon>
        <taxon>Comamonadaceae</taxon>
        <taxon>Tibeticola</taxon>
    </lineage>
</organism>
<accession>A0A3N4V032</accession>
<keyword evidence="1" id="KW-1133">Transmembrane helix</keyword>
<dbReference type="EMBL" id="RKQL01000001">
    <property type="protein sequence ID" value="RPE73241.1"/>
    <property type="molecule type" value="Genomic_DNA"/>
</dbReference>
<gene>
    <name evidence="2" type="ORF">EDC62_0954</name>
</gene>
<protein>
    <submittedName>
        <fullName evidence="2">Uncharacterized protein DUF4390</fullName>
    </submittedName>
</protein>
<dbReference type="Pfam" id="PF14334">
    <property type="entry name" value="DUF4390"/>
    <property type="match status" value="1"/>
</dbReference>
<dbReference type="Proteomes" id="UP000272193">
    <property type="component" value="Unassembled WGS sequence"/>
</dbReference>